<evidence type="ECO:0000259" key="1">
    <source>
        <dbReference type="Pfam" id="PF00078"/>
    </source>
</evidence>
<evidence type="ECO:0000313" key="2">
    <source>
        <dbReference type="EnsemblPlants" id="cds.evm.model.08.1540"/>
    </source>
</evidence>
<dbReference type="PANTHER" id="PTHR46890">
    <property type="entry name" value="NON-LTR RETROLELEMENT REVERSE TRANSCRIPTASE-LIKE PROTEIN-RELATED"/>
    <property type="match status" value="1"/>
</dbReference>
<evidence type="ECO:0000313" key="3">
    <source>
        <dbReference type="Proteomes" id="UP000596661"/>
    </source>
</evidence>
<accession>A0A803Q907</accession>
<proteinExistence type="predicted"/>
<protein>
    <recommendedName>
        <fullName evidence="1">Reverse transcriptase domain-containing protein</fullName>
    </recommendedName>
</protein>
<reference evidence="2" key="1">
    <citation type="submission" date="2018-11" db="EMBL/GenBank/DDBJ databases">
        <authorList>
            <person name="Grassa J C."/>
        </authorList>
    </citation>
    <scope>NUCLEOTIDE SEQUENCE [LARGE SCALE GENOMIC DNA]</scope>
</reference>
<dbReference type="InterPro" id="IPR052343">
    <property type="entry name" value="Retrotransposon-Effector_Assoc"/>
</dbReference>
<dbReference type="Pfam" id="PF00078">
    <property type="entry name" value="RVT_1"/>
    <property type="match status" value="1"/>
</dbReference>
<dbReference type="CDD" id="cd01650">
    <property type="entry name" value="RT_nLTR_like"/>
    <property type="match status" value="1"/>
</dbReference>
<sequence length="718" mass="82290">MEVGNKFGEPWLSLGDVNFVLGNSHRVASKEKDQFIQFISEFVKCNALIDMPIKGDNLTWDNHMEGVEHVNLPLIKLWSMRIGYRLFRFEVWWTRDPRSSLVVKHAWKSLSFDYALARIFRKIGATRLALSKWNREQFGKLDTYIRQLEHQLKNIQSLPAGSRSWASELEVRTTLNEALLRKALYWQQRSRVSWLKEGPLETLEHFIYLSLEEQASFVSIQGQEEIRQTLSSMGSCKARGLDGMSTFFFKNYWNSVGKDFYEAVLDFFNSGVMDRRINKTNVVFIPKVPNPNRVDQFRPISLCNFTYQVISKIIANRIRQALPRLICPTQATFVPGRSIHDNNVLVQEVIHSFKLKKGKEVFFAIKIDLVKTYDKISWQFIDHVLCSIKALDKATLEEANGFWQCLEKFCNWSGQRFNKMKTSIVFSNNTSKGMKRGIKEVLGIKAATGNINYLGLPLFRNCCRDVDFNFILNNLTSKLHGWKLKSLSKVGRATLIKSVGLSLLVYAMQTMKLSKKLASKIDGACRLITDGKDMKIWEDPWDLHGQKFFAKPSNVRPEGLERVAKLLTEDGNWDVPKLLSLFDRETTTTNILKGGKPRGREYVSCLLPSLMTIASPCWSLPLVNWIKINYDVKIGCDSMCMVAISRDHKESFLWVARLNLFDPLIGEVATCLLALELVVRRKHSFIIVESESGTFINTLNGSVSVWGIGNYVTHCIKL</sequence>
<dbReference type="AlphaFoldDB" id="A0A803Q907"/>
<dbReference type="Gramene" id="evm.model.08.1540">
    <property type="protein sequence ID" value="cds.evm.model.08.1540"/>
    <property type="gene ID" value="evm.TU.08.1540"/>
</dbReference>
<dbReference type="Proteomes" id="UP000596661">
    <property type="component" value="Chromosome 8"/>
</dbReference>
<dbReference type="EMBL" id="UZAU01000713">
    <property type="status" value="NOT_ANNOTATED_CDS"/>
    <property type="molecule type" value="Genomic_DNA"/>
</dbReference>
<feature type="domain" description="Reverse transcriptase" evidence="1">
    <location>
        <begin position="290"/>
        <end position="389"/>
    </location>
</feature>
<dbReference type="InterPro" id="IPR000477">
    <property type="entry name" value="RT_dom"/>
</dbReference>
<keyword evidence="3" id="KW-1185">Reference proteome</keyword>
<reference evidence="2" key="2">
    <citation type="submission" date="2021-03" db="UniProtKB">
        <authorList>
            <consortium name="EnsemblPlants"/>
        </authorList>
    </citation>
    <scope>IDENTIFICATION</scope>
</reference>
<dbReference type="PANTHER" id="PTHR46890:SF48">
    <property type="entry name" value="RNA-DIRECTED DNA POLYMERASE"/>
    <property type="match status" value="1"/>
</dbReference>
<organism evidence="2 3">
    <name type="scientific">Cannabis sativa</name>
    <name type="common">Hemp</name>
    <name type="synonym">Marijuana</name>
    <dbReference type="NCBI Taxonomy" id="3483"/>
    <lineage>
        <taxon>Eukaryota</taxon>
        <taxon>Viridiplantae</taxon>
        <taxon>Streptophyta</taxon>
        <taxon>Embryophyta</taxon>
        <taxon>Tracheophyta</taxon>
        <taxon>Spermatophyta</taxon>
        <taxon>Magnoliopsida</taxon>
        <taxon>eudicotyledons</taxon>
        <taxon>Gunneridae</taxon>
        <taxon>Pentapetalae</taxon>
        <taxon>rosids</taxon>
        <taxon>fabids</taxon>
        <taxon>Rosales</taxon>
        <taxon>Cannabaceae</taxon>
        <taxon>Cannabis</taxon>
    </lineage>
</organism>
<name>A0A803Q907_CANSA</name>
<dbReference type="EnsemblPlants" id="evm.model.08.1540">
    <property type="protein sequence ID" value="cds.evm.model.08.1540"/>
    <property type="gene ID" value="evm.TU.08.1540"/>
</dbReference>